<dbReference type="InterPro" id="IPR055438">
    <property type="entry name" value="AstE_AspA_cat"/>
</dbReference>
<dbReference type="SUPFAM" id="SSF53187">
    <property type="entry name" value="Zn-dependent exopeptidases"/>
    <property type="match status" value="1"/>
</dbReference>
<dbReference type="EMBL" id="AOHS01000023">
    <property type="protein sequence ID" value="ELY31863.1"/>
    <property type="molecule type" value="Genomic_DNA"/>
</dbReference>
<evidence type="ECO:0000313" key="8">
    <source>
        <dbReference type="EMBL" id="ELY31863.1"/>
    </source>
</evidence>
<dbReference type="AlphaFoldDB" id="D3SRQ2"/>
<evidence type="ECO:0000256" key="3">
    <source>
        <dbReference type="ARBA" id="ARBA00022801"/>
    </source>
</evidence>
<sequence>MGGETPTDESSQEEAATASAGSSATNESSDASSEAAAIDGTATAEPFTYDDGSVAPGESANIRYGISETYLGDPIRIPVTIINGERPGPTVFLSAAAHGDELNGIEVVREVAHDWNHSELHGTLVCLPVMNVPGFLAQERYLPIYDRDLNRSFPGRQGSTSARRMAHRIFTNFIEPCDLGVDFHTSTRGRTNMLHVRANMDDETVRRLAHAFSSNVIIGGEGPSGTLRREATEAGVPTITVEMGEAHRFQRRLIDRALTGVASVLAEFGCHRDSSVHWPGWRVVIDSDDEKTWLRADAGGIVDMKHGRGALVEEGDVICTITNPFKEEDDILDVEAPFTGLIVGVLENPVVYPGNPLCHLVGLKHETRLALEREGGTERSRSELR</sequence>
<accession>D3SRQ2</accession>
<evidence type="ECO:0000259" key="6">
    <source>
        <dbReference type="Pfam" id="PF24827"/>
    </source>
</evidence>
<dbReference type="PANTHER" id="PTHR37326">
    <property type="entry name" value="BLL3975 PROTEIN"/>
    <property type="match status" value="1"/>
</dbReference>
<evidence type="ECO:0000313" key="10">
    <source>
        <dbReference type="Proteomes" id="UP000011543"/>
    </source>
</evidence>
<reference evidence="9" key="1">
    <citation type="submission" date="2010-02" db="EMBL/GenBank/DDBJ databases">
        <title>Complete sequence of chromosome of Natrialba magadii ATCC 43099.</title>
        <authorList>
            <consortium name="US DOE Joint Genome Institute"/>
            <person name="Lucas S."/>
            <person name="Copeland A."/>
            <person name="Lapidus A."/>
            <person name="Cheng J.-F."/>
            <person name="Bruce D."/>
            <person name="Goodwin L."/>
            <person name="Pitluck S."/>
            <person name="Davenport K."/>
            <person name="Saunders E."/>
            <person name="Detter J.C."/>
            <person name="Han C."/>
            <person name="Tapia R."/>
            <person name="Land M."/>
            <person name="Hauser L."/>
            <person name="Kyrpides N."/>
            <person name="Mikhailova N."/>
            <person name="De Castro R.E."/>
            <person name="Maupin-Furlow J.A."/>
            <person name="Woyke T."/>
        </authorList>
    </citation>
    <scope>NUCLEOTIDE SEQUENCE [LARGE SCALE GENOMIC DNA]</scope>
    <source>
        <strain evidence="9">ATCC 43099 / DSM 3394 / CCM 3739 / CIP 104546 / IAM 13178 / JCM 8861 / NBRC 102185 / NCIMB 2190 / MS3</strain>
    </source>
</reference>
<evidence type="ECO:0000256" key="1">
    <source>
        <dbReference type="ARBA" id="ARBA00001947"/>
    </source>
</evidence>
<feature type="domain" description="Succinylglutamate desuccinylase/Aspartoacylase catalytic" evidence="6">
    <location>
        <begin position="87"/>
        <end position="266"/>
    </location>
</feature>
<reference evidence="8 10" key="3">
    <citation type="journal article" date="2014" name="PLoS Genet.">
        <title>Phylogenetically driven sequencing of extremely halophilic archaea reveals strategies for static and dynamic osmo-response.</title>
        <authorList>
            <person name="Becker E.A."/>
            <person name="Seitzer P.M."/>
            <person name="Tritt A."/>
            <person name="Larsen D."/>
            <person name="Krusor M."/>
            <person name="Yao A.I."/>
            <person name="Wu D."/>
            <person name="Madern D."/>
            <person name="Eisen J.A."/>
            <person name="Darling A.E."/>
            <person name="Facciotti M.T."/>
        </authorList>
    </citation>
    <scope>NUCLEOTIDE SEQUENCE [LARGE SCALE GENOMIC DNA]</scope>
    <source>
        <strain evidence="10">ATCC 43099 / DSM 3394 / CCM 3739 / CIP 104546 / IAM 13178 / JCM 8861 / NBRC 102185 / NCIMB 2190 / MS3</strain>
        <strain evidence="8">MS-3</strain>
    </source>
</reference>
<feature type="region of interest" description="Disordered" evidence="5">
    <location>
        <begin position="1"/>
        <end position="39"/>
    </location>
</feature>
<gene>
    <name evidence="7" type="ordered locus">Nmag_3124</name>
    <name evidence="8" type="ORF">C500_04778</name>
</gene>
<dbReference type="Gene3D" id="3.40.630.10">
    <property type="entry name" value="Zn peptidases"/>
    <property type="match status" value="1"/>
</dbReference>
<dbReference type="HOGENOM" id="CLU_035605_0_1_2"/>
<dbReference type="PaxDb" id="547559-Nmag_3124"/>
<dbReference type="GO" id="GO:0016811">
    <property type="term" value="F:hydrolase activity, acting on carbon-nitrogen (but not peptide) bonds, in linear amides"/>
    <property type="evidence" value="ECO:0007669"/>
    <property type="project" value="InterPro"/>
</dbReference>
<dbReference type="CDD" id="cd06251">
    <property type="entry name" value="M14_ASTE_ASPA-like"/>
    <property type="match status" value="1"/>
</dbReference>
<dbReference type="InterPro" id="IPR043795">
    <property type="entry name" value="N-alpha-Ac-DABA-like"/>
</dbReference>
<dbReference type="STRING" id="547559.Nmag_3124"/>
<dbReference type="GO" id="GO:0046872">
    <property type="term" value="F:metal ion binding"/>
    <property type="evidence" value="ECO:0007669"/>
    <property type="project" value="UniProtKB-KW"/>
</dbReference>
<dbReference type="GO" id="GO:0016788">
    <property type="term" value="F:hydrolase activity, acting on ester bonds"/>
    <property type="evidence" value="ECO:0007669"/>
    <property type="project" value="InterPro"/>
</dbReference>
<feature type="compositionally biased region" description="Low complexity" evidence="5">
    <location>
        <begin position="13"/>
        <end position="37"/>
    </location>
</feature>
<keyword evidence="9" id="KW-1185">Reference proteome</keyword>
<evidence type="ECO:0000256" key="5">
    <source>
        <dbReference type="SAM" id="MobiDB-lite"/>
    </source>
</evidence>
<dbReference type="InterPro" id="IPR053138">
    <property type="entry name" value="N-alpha-Ac-DABA_deacetylase"/>
</dbReference>
<dbReference type="PIRSF" id="PIRSF039012">
    <property type="entry name" value="ASP"/>
    <property type="match status" value="1"/>
</dbReference>
<dbReference type="eggNOG" id="arCOG02890">
    <property type="taxonomic scope" value="Archaea"/>
</dbReference>
<dbReference type="Proteomes" id="UP000011543">
    <property type="component" value="Unassembled WGS sequence"/>
</dbReference>
<keyword evidence="2" id="KW-0479">Metal-binding</keyword>
<dbReference type="PANTHER" id="PTHR37326:SF1">
    <property type="entry name" value="BLL3975 PROTEIN"/>
    <property type="match status" value="1"/>
</dbReference>
<evidence type="ECO:0000256" key="4">
    <source>
        <dbReference type="ARBA" id="ARBA00022833"/>
    </source>
</evidence>
<comment type="cofactor">
    <cofactor evidence="1">
        <name>Zn(2+)</name>
        <dbReference type="ChEBI" id="CHEBI:29105"/>
    </cofactor>
</comment>
<dbReference type="PATRIC" id="fig|547559.17.peg.913"/>
<dbReference type="GeneID" id="8825984"/>
<dbReference type="EMBL" id="CP001932">
    <property type="protein sequence ID" value="ADD06676.1"/>
    <property type="molecule type" value="Genomic_DNA"/>
</dbReference>
<dbReference type="KEGG" id="nmg:Nmag_3124"/>
<reference evidence="7 9" key="2">
    <citation type="journal article" date="2012" name="BMC Genomics">
        <title>A comparative genomics perspective on the genetic content of the alkaliphilic haloarchaeon Natrialba magadii ATCC 43099T.</title>
        <authorList>
            <person name="Siddaramappa S."/>
            <person name="Challacombe J.F."/>
            <person name="Decastro R.E."/>
            <person name="Pfeiffer F."/>
            <person name="Sastre D.E."/>
            <person name="Gimenez M.I."/>
            <person name="Paggi R.A."/>
            <person name="Detter J.C."/>
            <person name="Davenport K.W."/>
            <person name="Goodwin L.A."/>
            <person name="Kyrpides N."/>
            <person name="Tapia R."/>
            <person name="Pitluck S."/>
            <person name="Lucas S."/>
            <person name="Woyke T."/>
            <person name="Maupin-Furlow J.A."/>
        </authorList>
    </citation>
    <scope>NUCLEOTIDE SEQUENCE [LARGE SCALE GENOMIC DNA]</scope>
    <source>
        <strain evidence="7">ATCC 43099</strain>
        <strain evidence="9">ATCC 43099 / DSM 3394 / CCM 3739 / CIP 104546 / IAM 13178 / JCM 8861 / NBRC 102185 / NCIMB 2190 / MS3</strain>
    </source>
</reference>
<protein>
    <submittedName>
        <fullName evidence="7">AstE family protein</fullName>
    </submittedName>
    <submittedName>
        <fullName evidence="8">Succinylglutamate desuccinylase/aspartoacylase</fullName>
    </submittedName>
</protein>
<dbReference type="OrthoDB" id="254740at2157"/>
<organism evidence="7 9">
    <name type="scientific">Natrialba magadii (strain ATCC 43099 / DSM 3394 / CCM 3739 / CIP 104546 / IAM 13178 / JCM 8861 / NBRC 102185 / NCIMB 2190 / MS3)</name>
    <name type="common">Natronobacterium magadii</name>
    <dbReference type="NCBI Taxonomy" id="547559"/>
    <lineage>
        <taxon>Archaea</taxon>
        <taxon>Methanobacteriati</taxon>
        <taxon>Methanobacteriota</taxon>
        <taxon>Stenosarchaea group</taxon>
        <taxon>Halobacteria</taxon>
        <taxon>Halobacteriales</taxon>
        <taxon>Natrialbaceae</taxon>
        <taxon>Natrialba</taxon>
    </lineage>
</organism>
<evidence type="ECO:0000256" key="2">
    <source>
        <dbReference type="ARBA" id="ARBA00022723"/>
    </source>
</evidence>
<dbReference type="Pfam" id="PF24827">
    <property type="entry name" value="AstE_AspA_cat"/>
    <property type="match status" value="1"/>
</dbReference>
<feature type="compositionally biased region" description="Acidic residues" evidence="5">
    <location>
        <begin position="1"/>
        <end position="12"/>
    </location>
</feature>
<keyword evidence="4" id="KW-0862">Zinc</keyword>
<evidence type="ECO:0000313" key="9">
    <source>
        <dbReference type="Proteomes" id="UP000001879"/>
    </source>
</evidence>
<reference evidence="7" key="4">
    <citation type="submission" date="2016-09" db="EMBL/GenBank/DDBJ databases">
        <authorList>
            <person name="Pfeiffer F."/>
        </authorList>
    </citation>
    <scope>NUCLEOTIDE SEQUENCE</scope>
    <source>
        <strain evidence="7">ATCC 43099</strain>
    </source>
</reference>
<dbReference type="RefSeq" id="WP_004214587.1">
    <property type="nucleotide sequence ID" value="NC_013922.1"/>
</dbReference>
<keyword evidence="3" id="KW-0378">Hydrolase</keyword>
<name>D3SRQ2_NATMM</name>
<dbReference type="Proteomes" id="UP000001879">
    <property type="component" value="Chromosome"/>
</dbReference>
<evidence type="ECO:0000313" key="7">
    <source>
        <dbReference type="EMBL" id="ADD06676.1"/>
    </source>
</evidence>
<proteinExistence type="predicted"/>